<dbReference type="OMA" id="KLRNDCK"/>
<name>I3EHL8_NEMP3</name>
<evidence type="ECO:0000256" key="4">
    <source>
        <dbReference type="ARBA" id="ARBA00011959"/>
    </source>
</evidence>
<evidence type="ECO:0000256" key="3">
    <source>
        <dbReference type="ARBA" id="ARBA00008088"/>
    </source>
</evidence>
<evidence type="ECO:0000313" key="10">
    <source>
        <dbReference type="Proteomes" id="UP000002872"/>
    </source>
</evidence>
<keyword evidence="6" id="KW-0413">Isomerase</keyword>
<gene>
    <name evidence="9" type="ORF">NEQG_01405</name>
</gene>
<dbReference type="OrthoDB" id="1555531at2759"/>
<evidence type="ECO:0000256" key="1">
    <source>
        <dbReference type="ARBA" id="ARBA00001713"/>
    </source>
</evidence>
<dbReference type="InterPro" id="IPR004788">
    <property type="entry name" value="Ribose5P_isomerase_type_A"/>
</dbReference>
<dbReference type="GO" id="GO:0005829">
    <property type="term" value="C:cytosol"/>
    <property type="evidence" value="ECO:0007669"/>
    <property type="project" value="TreeGrafter"/>
</dbReference>
<protein>
    <recommendedName>
        <fullName evidence="5">Ribose-5-phosphate isomerase</fullName>
        <ecNumber evidence="4">5.3.1.6</ecNumber>
    </recommendedName>
    <alternativeName>
        <fullName evidence="8">D-ribose-5-phosphate ketol-isomerase</fullName>
    </alternativeName>
    <alternativeName>
        <fullName evidence="7">Phosphoriboisomerase</fullName>
    </alternativeName>
</protein>
<dbReference type="EMBL" id="GL870878">
    <property type="protein sequence ID" value="EIJ88715.1"/>
    <property type="molecule type" value="Genomic_DNA"/>
</dbReference>
<accession>I3EHL8</accession>
<evidence type="ECO:0000256" key="7">
    <source>
        <dbReference type="ARBA" id="ARBA00029734"/>
    </source>
</evidence>
<organism evidence="9 10">
    <name type="scientific">Nematocida parisii (strain ERTm3)</name>
    <name type="common">Nematode killer fungus</name>
    <dbReference type="NCBI Taxonomy" id="935791"/>
    <lineage>
        <taxon>Eukaryota</taxon>
        <taxon>Fungi</taxon>
        <taxon>Fungi incertae sedis</taxon>
        <taxon>Microsporidia</taxon>
        <taxon>Nematocida</taxon>
    </lineage>
</organism>
<dbReference type="Pfam" id="PF06026">
    <property type="entry name" value="Rib_5-P_isom_A"/>
    <property type="match status" value="1"/>
</dbReference>
<dbReference type="EC" id="5.3.1.6" evidence="4"/>
<proteinExistence type="inferred from homology"/>
<dbReference type="Proteomes" id="UP000002872">
    <property type="component" value="Unassembled WGS sequence"/>
</dbReference>
<dbReference type="FunCoup" id="I3EHL8">
    <property type="interactions" value="162"/>
</dbReference>
<dbReference type="UniPathway" id="UPA00115">
    <property type="reaction ID" value="UER00412"/>
</dbReference>
<dbReference type="STRING" id="935791.I3EHL8"/>
<evidence type="ECO:0000256" key="8">
    <source>
        <dbReference type="ARBA" id="ARBA00032273"/>
    </source>
</evidence>
<dbReference type="Gene3D" id="3.30.70.260">
    <property type="match status" value="1"/>
</dbReference>
<comment type="similarity">
    <text evidence="3">Belongs to the ribose 5-phosphate isomerase family.</text>
</comment>
<dbReference type="AlphaFoldDB" id="I3EHL8"/>
<reference evidence="9" key="1">
    <citation type="submission" date="2011-01" db="EMBL/GenBank/DDBJ databases">
        <title>The Genome Sequence of Nematocida parisii strain ERTm3.</title>
        <authorList>
            <consortium name="The Broad Institute Genome Sequencing Platform"/>
            <consortium name="The Broad Institute Genome Sequencing Center for Infectious Disease"/>
            <person name="Cuomo C."/>
            <person name="Troemel E."/>
            <person name="Young S.K."/>
            <person name="Zeng Q."/>
            <person name="Gargeya S."/>
            <person name="Fitzgerald M."/>
            <person name="Haas B."/>
            <person name="Abouelleil A."/>
            <person name="Alvarado L."/>
            <person name="Arachchi H.M."/>
            <person name="Berlin A."/>
            <person name="Chapman S.B."/>
            <person name="Gearin G."/>
            <person name="Goldberg J."/>
            <person name="Griggs A."/>
            <person name="Gujja S."/>
            <person name="Hansen M."/>
            <person name="Heiman D."/>
            <person name="Howarth C."/>
            <person name="Larimer J."/>
            <person name="Lui A."/>
            <person name="MacDonald P.J.P."/>
            <person name="McCowen C."/>
            <person name="Montmayeur A."/>
            <person name="Murphy C."/>
            <person name="Neiman D."/>
            <person name="Pearson M."/>
            <person name="Priest M."/>
            <person name="Roberts A."/>
            <person name="Saif S."/>
            <person name="Shea T."/>
            <person name="Sisk P."/>
            <person name="Stolte C."/>
            <person name="Sykes S."/>
            <person name="Wortman J."/>
            <person name="Nusbaum C."/>
            <person name="Birren B."/>
        </authorList>
    </citation>
    <scope>NUCLEOTIDE SEQUENCE</scope>
    <source>
        <strain evidence="9">ERTm3</strain>
    </source>
</reference>
<dbReference type="InterPro" id="IPR037171">
    <property type="entry name" value="NagB/RpiA_transferase-like"/>
</dbReference>
<dbReference type="GO" id="GO:0006014">
    <property type="term" value="P:D-ribose metabolic process"/>
    <property type="evidence" value="ECO:0007669"/>
    <property type="project" value="TreeGrafter"/>
</dbReference>
<dbReference type="Gene3D" id="3.40.50.1360">
    <property type="match status" value="1"/>
</dbReference>
<evidence type="ECO:0000313" key="9">
    <source>
        <dbReference type="EMBL" id="EIJ88715.1"/>
    </source>
</evidence>
<keyword evidence="10" id="KW-1185">Reference proteome</keyword>
<dbReference type="InParanoid" id="I3EHL8"/>
<sequence length="216" mass="23860">MREEYTTYKEIVEFYAKKINIQSSVLGIGSGRTASLLLNECINANISGKETIFTATSTETEVALASHERIAASMQGLDKIDLYFDGADYVDSSGWIIKGYGGAIFLERIAMHISELSVIVVPLSKCVHDFTNLYVPVEVVKPSLSLIKKHFDLHSCTYSIRYAGKNIYTTYLGNIILDVMYSPTLSDILNVPGIVAHGLIPPSSRTEIVIVKNPLY</sequence>
<dbReference type="VEuPathDB" id="MicrosporidiaDB:NEQG_01405"/>
<comment type="pathway">
    <text evidence="2">Carbohydrate degradation; pentose phosphate pathway; D-ribose 5-phosphate from D-ribulose 5-phosphate (non-oxidative stage): step 1/1.</text>
</comment>
<comment type="catalytic activity">
    <reaction evidence="1">
        <text>aldehydo-D-ribose 5-phosphate = D-ribulose 5-phosphate</text>
        <dbReference type="Rhea" id="RHEA:14657"/>
        <dbReference type="ChEBI" id="CHEBI:58121"/>
        <dbReference type="ChEBI" id="CHEBI:58273"/>
        <dbReference type="EC" id="5.3.1.6"/>
    </reaction>
</comment>
<dbReference type="PANTHER" id="PTHR11934">
    <property type="entry name" value="RIBOSE-5-PHOSPHATE ISOMERASE"/>
    <property type="match status" value="1"/>
</dbReference>
<dbReference type="HOGENOM" id="CLU_056590_1_1_1"/>
<evidence type="ECO:0000256" key="5">
    <source>
        <dbReference type="ARBA" id="ARBA00019150"/>
    </source>
</evidence>
<dbReference type="PANTHER" id="PTHR11934:SF0">
    <property type="entry name" value="RIBOSE-5-PHOSPHATE ISOMERASE"/>
    <property type="match status" value="1"/>
</dbReference>
<evidence type="ECO:0000256" key="2">
    <source>
        <dbReference type="ARBA" id="ARBA00004988"/>
    </source>
</evidence>
<dbReference type="GO" id="GO:0004751">
    <property type="term" value="F:ribose-5-phosphate isomerase activity"/>
    <property type="evidence" value="ECO:0007669"/>
    <property type="project" value="UniProtKB-EC"/>
</dbReference>
<dbReference type="SUPFAM" id="SSF100950">
    <property type="entry name" value="NagB/RpiA/CoA transferase-like"/>
    <property type="match status" value="1"/>
</dbReference>
<dbReference type="SUPFAM" id="SSF75445">
    <property type="entry name" value="D-ribose-5-phosphate isomerase (RpiA), lid domain"/>
    <property type="match status" value="1"/>
</dbReference>
<evidence type="ECO:0000256" key="6">
    <source>
        <dbReference type="ARBA" id="ARBA00023235"/>
    </source>
</evidence>
<dbReference type="GO" id="GO:0009052">
    <property type="term" value="P:pentose-phosphate shunt, non-oxidative branch"/>
    <property type="evidence" value="ECO:0007669"/>
    <property type="project" value="InterPro"/>
</dbReference>